<organism evidence="2 3">
    <name type="scientific">Toxocara canis</name>
    <name type="common">Canine roundworm</name>
    <dbReference type="NCBI Taxonomy" id="6265"/>
    <lineage>
        <taxon>Eukaryota</taxon>
        <taxon>Metazoa</taxon>
        <taxon>Ecdysozoa</taxon>
        <taxon>Nematoda</taxon>
        <taxon>Chromadorea</taxon>
        <taxon>Rhabditida</taxon>
        <taxon>Spirurina</taxon>
        <taxon>Ascaridomorpha</taxon>
        <taxon>Ascaridoidea</taxon>
        <taxon>Toxocaridae</taxon>
        <taxon>Toxocara</taxon>
    </lineage>
</organism>
<dbReference type="WBParaSite" id="TCNE_0001583001-mRNA-1">
    <property type="protein sequence ID" value="TCNE_0001583001-mRNA-1"/>
    <property type="gene ID" value="TCNE_0001583001"/>
</dbReference>
<evidence type="ECO:0000313" key="1">
    <source>
        <dbReference type="EMBL" id="VDM47150.1"/>
    </source>
</evidence>
<proteinExistence type="predicted"/>
<reference evidence="3" key="1">
    <citation type="submission" date="2016-06" db="UniProtKB">
        <authorList>
            <consortium name="WormBaseParasite"/>
        </authorList>
    </citation>
    <scope>IDENTIFICATION</scope>
</reference>
<accession>A0A183V509</accession>
<name>A0A183V509_TOXCA</name>
<protein>
    <submittedName>
        <fullName evidence="3">Retrotransposon protein</fullName>
    </submittedName>
</protein>
<dbReference type="AlphaFoldDB" id="A0A183V509"/>
<evidence type="ECO:0000313" key="3">
    <source>
        <dbReference type="WBParaSite" id="TCNE_0001583001-mRNA-1"/>
    </source>
</evidence>
<dbReference type="EMBL" id="UYWY01023121">
    <property type="protein sequence ID" value="VDM47150.1"/>
    <property type="molecule type" value="Genomic_DNA"/>
</dbReference>
<keyword evidence="2" id="KW-1185">Reference proteome</keyword>
<reference evidence="1 2" key="2">
    <citation type="submission" date="2018-11" db="EMBL/GenBank/DDBJ databases">
        <authorList>
            <consortium name="Pathogen Informatics"/>
        </authorList>
    </citation>
    <scope>NUCLEOTIDE SEQUENCE [LARGE SCALE GENOMIC DNA]</scope>
</reference>
<dbReference type="Proteomes" id="UP000050794">
    <property type="component" value="Unassembled WGS sequence"/>
</dbReference>
<gene>
    <name evidence="1" type="ORF">TCNE_LOCUS15829</name>
</gene>
<sequence length="102" mass="11602">MGTEKEPPGKWKETAFTGPSMSQYLRNLTEKKSCTWQELVQYCIDGFWRLVQAHRCTGFLPKSGNPEYTMIIPEVFILQRTARGALTFADMGKENAHQTSNA</sequence>
<evidence type="ECO:0000313" key="2">
    <source>
        <dbReference type="Proteomes" id="UP000050794"/>
    </source>
</evidence>